<feature type="region of interest" description="Disordered" evidence="1">
    <location>
        <begin position="1"/>
        <end position="23"/>
    </location>
</feature>
<evidence type="ECO:0000256" key="1">
    <source>
        <dbReference type="SAM" id="MobiDB-lite"/>
    </source>
</evidence>
<feature type="compositionally biased region" description="Polar residues" evidence="1">
    <location>
        <begin position="1"/>
        <end position="20"/>
    </location>
</feature>
<reference evidence="2 3" key="1">
    <citation type="submission" date="2017-06" db="EMBL/GenBank/DDBJ databases">
        <authorList>
            <person name="Kim H.J."/>
            <person name="Triplett B.A."/>
        </authorList>
    </citation>
    <scope>NUCLEOTIDE SEQUENCE [LARGE SCALE GENOMIC DNA]</scope>
    <source>
        <strain evidence="2 3">DSM 25597</strain>
    </source>
</reference>
<evidence type="ECO:0000313" key="3">
    <source>
        <dbReference type="Proteomes" id="UP000198379"/>
    </source>
</evidence>
<sequence>MLKNISNLGKQLSKSEQQTIKGGIDHNPQVPFGGCFDTQGDCHNAIINNSSLCCAPNSCGKDGEGWGIHSCMM</sequence>
<dbReference type="OrthoDB" id="1163819at2"/>
<proteinExistence type="predicted"/>
<dbReference type="AlphaFoldDB" id="A0A239AYI6"/>
<gene>
    <name evidence="2" type="ORF">SAMN06265376_105186</name>
</gene>
<name>A0A239AYI6_9FLAO</name>
<evidence type="ECO:0000313" key="2">
    <source>
        <dbReference type="EMBL" id="SNS00038.1"/>
    </source>
</evidence>
<dbReference type="RefSeq" id="WP_089372442.1">
    <property type="nucleotide sequence ID" value="NZ_BMEP01000006.1"/>
</dbReference>
<keyword evidence="3" id="KW-1185">Reference proteome</keyword>
<dbReference type="Proteomes" id="UP000198379">
    <property type="component" value="Unassembled WGS sequence"/>
</dbReference>
<accession>A0A239AYI6</accession>
<dbReference type="EMBL" id="FZNY01000005">
    <property type="protein sequence ID" value="SNS00038.1"/>
    <property type="molecule type" value="Genomic_DNA"/>
</dbReference>
<protein>
    <submittedName>
        <fullName evidence="2">Uncharacterized protein</fullName>
    </submittedName>
</protein>
<organism evidence="2 3">
    <name type="scientific">Dokdonia pacifica</name>
    <dbReference type="NCBI Taxonomy" id="1627892"/>
    <lineage>
        <taxon>Bacteria</taxon>
        <taxon>Pseudomonadati</taxon>
        <taxon>Bacteroidota</taxon>
        <taxon>Flavobacteriia</taxon>
        <taxon>Flavobacteriales</taxon>
        <taxon>Flavobacteriaceae</taxon>
        <taxon>Dokdonia</taxon>
    </lineage>
</organism>